<evidence type="ECO:0000313" key="5">
    <source>
        <dbReference type="EMBL" id="OXB56603.1"/>
    </source>
</evidence>
<reference evidence="5 6" key="1">
    <citation type="submission" date="2016-07" db="EMBL/GenBank/DDBJ databases">
        <title>Disparate Historic Effective Population Sizes Predicted by Modern Levels of Genome Diversity for the Scaled Quail (Callipepla squamata) and the Northern Bobwhite (Colinus virginianus): Inferences from First and Second Generation Draft Genome Assemblies for Sympatric New World Quail.</title>
        <authorList>
            <person name="Oldeschulte D.L."/>
            <person name="Halley Y.A."/>
            <person name="Bhattarai E.K."/>
            <person name="Brashear W.A."/>
            <person name="Hill J."/>
            <person name="Metz R.P."/>
            <person name="Johnson C.D."/>
            <person name="Rollins D."/>
            <person name="Peterson M.J."/>
            <person name="Bickhart D.M."/>
            <person name="Decker J.E."/>
            <person name="Seabury C.M."/>
        </authorList>
    </citation>
    <scope>NUCLEOTIDE SEQUENCE [LARGE SCALE GENOMIC DNA]</scope>
    <source>
        <strain evidence="5 6">Texas</strain>
        <tissue evidence="5">Leg muscle</tissue>
    </source>
</reference>
<keyword evidence="3" id="KW-0206">Cytoskeleton</keyword>
<dbReference type="PANTHER" id="PTHR11937">
    <property type="entry name" value="ACTIN"/>
    <property type="match status" value="1"/>
</dbReference>
<dbReference type="Pfam" id="PF00022">
    <property type="entry name" value="Actin"/>
    <property type="match status" value="1"/>
</dbReference>
<evidence type="ECO:0000256" key="4">
    <source>
        <dbReference type="RuleBase" id="RU000487"/>
    </source>
</evidence>
<dbReference type="OrthoDB" id="6953074at2759"/>
<comment type="subcellular location">
    <subcellularLocation>
        <location evidence="1">Cytoplasm</location>
        <location evidence="1">Cytoskeleton</location>
    </subcellularLocation>
</comment>
<dbReference type="GO" id="GO:0005856">
    <property type="term" value="C:cytoskeleton"/>
    <property type="evidence" value="ECO:0007669"/>
    <property type="project" value="UniProtKB-SubCell"/>
</dbReference>
<name>A0A226MMS7_CALSU</name>
<dbReference type="SMART" id="SM00268">
    <property type="entry name" value="ACTIN"/>
    <property type="match status" value="1"/>
</dbReference>
<comment type="similarity">
    <text evidence="2 4">Belongs to the actin family.</text>
</comment>
<dbReference type="InterPro" id="IPR043129">
    <property type="entry name" value="ATPase_NBD"/>
</dbReference>
<organism evidence="5 6">
    <name type="scientific">Callipepla squamata</name>
    <name type="common">Scaled quail</name>
    <dbReference type="NCBI Taxonomy" id="9009"/>
    <lineage>
        <taxon>Eukaryota</taxon>
        <taxon>Metazoa</taxon>
        <taxon>Chordata</taxon>
        <taxon>Craniata</taxon>
        <taxon>Vertebrata</taxon>
        <taxon>Euteleostomi</taxon>
        <taxon>Archelosauria</taxon>
        <taxon>Archosauria</taxon>
        <taxon>Dinosauria</taxon>
        <taxon>Saurischia</taxon>
        <taxon>Theropoda</taxon>
        <taxon>Coelurosauria</taxon>
        <taxon>Aves</taxon>
        <taxon>Neognathae</taxon>
        <taxon>Galloanserae</taxon>
        <taxon>Galliformes</taxon>
        <taxon>Odontophoridae</taxon>
        <taxon>Callipepla</taxon>
    </lineage>
</organism>
<proteinExistence type="inferred from homology"/>
<accession>A0A226MMS7</accession>
<keyword evidence="3" id="KW-0963">Cytoplasm</keyword>
<dbReference type="Gene3D" id="3.30.420.40">
    <property type="match status" value="2"/>
</dbReference>
<evidence type="ECO:0000256" key="1">
    <source>
        <dbReference type="ARBA" id="ARBA00004245"/>
    </source>
</evidence>
<evidence type="ECO:0000256" key="2">
    <source>
        <dbReference type="ARBA" id="ARBA00006752"/>
    </source>
</evidence>
<keyword evidence="6" id="KW-1185">Reference proteome</keyword>
<sequence>MAELMFESFQVPTLCMALQGLAALHACSCTTGMVLDNGDGITVPIHGGSCLLHGVTRLDFAGRGVTKYVARFLLETGHSFVSTTEKEIVRDMKEKWCYVALDAIQKMQQKPENLTCECILPDRRTVRAGDQLFQAPEALFTPAEVEMQGAVVVGMILQRAAECSTHMQTDVLRNVVLAGGSTPFQGFKERLLKALQAEVHSMTSTKIISPKNQVHSVWIGVSVLASLTWLRNMWVTREDYSEIGPTVLGRKFF</sequence>
<dbReference type="SUPFAM" id="SSF53067">
    <property type="entry name" value="Actin-like ATPase domain"/>
    <property type="match status" value="2"/>
</dbReference>
<dbReference type="Proteomes" id="UP000198323">
    <property type="component" value="Unassembled WGS sequence"/>
</dbReference>
<dbReference type="Gene3D" id="3.90.640.10">
    <property type="entry name" value="Actin, Chain A, domain 4"/>
    <property type="match status" value="1"/>
</dbReference>
<gene>
    <name evidence="5" type="ORF">ASZ78_009818</name>
</gene>
<comment type="caution">
    <text evidence="5">The sequence shown here is derived from an EMBL/GenBank/DDBJ whole genome shotgun (WGS) entry which is preliminary data.</text>
</comment>
<protein>
    <submittedName>
        <fullName evidence="5">Uncharacterized protein</fullName>
    </submittedName>
</protein>
<dbReference type="EMBL" id="MCFN01000630">
    <property type="protein sequence ID" value="OXB56603.1"/>
    <property type="molecule type" value="Genomic_DNA"/>
</dbReference>
<evidence type="ECO:0000313" key="6">
    <source>
        <dbReference type="Proteomes" id="UP000198323"/>
    </source>
</evidence>
<dbReference type="FunFam" id="3.90.640.10:FF:000007">
    <property type="entry name" value="Actin like 7B"/>
    <property type="match status" value="1"/>
</dbReference>
<dbReference type="InterPro" id="IPR004000">
    <property type="entry name" value="Actin"/>
</dbReference>
<dbReference type="STRING" id="9009.A0A226MMS7"/>
<dbReference type="AlphaFoldDB" id="A0A226MMS7"/>
<evidence type="ECO:0000256" key="3">
    <source>
        <dbReference type="ARBA" id="ARBA00023212"/>
    </source>
</evidence>